<sequence length="308" mass="34884">MEKSQVHFYSLGIVAEDKARKTDIVRIIPIEVSFMEPTKVAVQEMETEKSHSTGTATDNLKVKEGNTITARWWRFNSNRVNSPNVRKEDQVLIYRLGETDIFFWVDLNTANVKRLEDAIFAFSADPNNMMADDLSNAYVVNYSPMDGHITLRTSMMNGEKAAYIHQFNTRDGTWICRDHLGNQYYMNSLEYDLGFENAMLSKINMNKEDIFMFSKKSINMESKLIKGKCDVWDVTAGKSATFKTQDWLVDSPKSKFTGNVEVGKDFLYGGTGEGVGMFTVSDAKIANITFSVHTHTEQGDGKDVSKPH</sequence>
<protein>
    <submittedName>
        <fullName evidence="1">Putative structural protein</fullName>
    </submittedName>
</protein>
<gene>
    <name evidence="1" type="ORF">HUXLEY_184</name>
</gene>
<reference evidence="2" key="1">
    <citation type="submission" date="2016-06" db="EMBL/GenBank/DDBJ databases">
        <authorList>
            <person name="Berg J.A."/>
            <person name="Grossarth S.E."/>
            <person name="Jarvis T.M."/>
            <person name="Merrill B.D."/>
            <person name="Breakwell D.P."/>
            <person name="Hope S."/>
            <person name="Grose J.H."/>
        </authorList>
    </citation>
    <scope>NUCLEOTIDE SEQUENCE [LARGE SCALE GENOMIC DNA]</scope>
</reference>
<dbReference type="RefSeq" id="YP_009293152.1">
    <property type="nucleotide sequence ID" value="NC_031127.1"/>
</dbReference>
<accession>A0A1B2IDB5</accession>
<dbReference type="GeneID" id="29069306"/>
<dbReference type="OrthoDB" id="6719at10239"/>
<evidence type="ECO:0000313" key="1">
    <source>
        <dbReference type="EMBL" id="ANZ49266.1"/>
    </source>
</evidence>
<dbReference type="Proteomes" id="UP000203302">
    <property type="component" value="Segment"/>
</dbReference>
<dbReference type="EMBL" id="KX397368">
    <property type="protein sequence ID" value="ANZ49266.1"/>
    <property type="molecule type" value="Genomic_DNA"/>
</dbReference>
<name>A0A1B2IDB5_9CAUD</name>
<evidence type="ECO:0000313" key="2">
    <source>
        <dbReference type="Proteomes" id="UP000203302"/>
    </source>
</evidence>
<dbReference type="KEGG" id="vg:29069306"/>
<organism evidence="1 2">
    <name type="scientific">Erwinia phage vB_EamM_Huxley</name>
    <dbReference type="NCBI Taxonomy" id="1883373"/>
    <lineage>
        <taxon>Viruses</taxon>
        <taxon>Duplodnaviria</taxon>
        <taxon>Heunggongvirae</taxon>
        <taxon>Uroviricota</taxon>
        <taxon>Caudoviricetes</taxon>
        <taxon>Chimalliviridae</taxon>
        <taxon>Machinavirus</taxon>
        <taxon>Machinavirus machina</taxon>
    </lineage>
</organism>
<proteinExistence type="predicted"/>